<comment type="caution">
    <text evidence="2">The sequence shown here is derived from an EMBL/GenBank/DDBJ whole genome shotgun (WGS) entry which is preliminary data.</text>
</comment>
<dbReference type="InterPro" id="IPR039601">
    <property type="entry name" value="Rrn5"/>
</dbReference>
<dbReference type="Proteomes" id="UP000031516">
    <property type="component" value="Unassembled WGS sequence"/>
</dbReference>
<sequence>MSDAVETEIIDEQLVTALSSSPDSSATETQLQEAAEDDKNAKGGKGKEKKRKYVSEMRNAYKSWYMDEAYDFFVPLAHNKDLRKSRIHKDGICKYLQKDDAKLRSDEELGGMDDGASDSDLEYSDEERRSGGYLQNQGLGSLWTGKEKQVFFHHLARHSIHALDSWSSQIPGKSKYEILMYYRVLQRNLEELRRLPTRRHGGILDYEKLPIAYEMTESWITLEEELSQEVQEDVTTTHGDTSNDDADESSLTLIDWSNWYKRWDTFYAKHRLLEYYPSNRKPNMFTPESMQIMETLAKRYTSNLLRETIIPTLEKKSVPKELLTSQKLFKKSRKKKLRSACEIAKPLGGQQNEDDVIEIQTSNHEFPHIVTEKEVISALVRLRLYHKSKVYLTYPESIVDSVRKFQVDLERGKIFRNKNVLRHLIVLLYLQSSRIHSKQLSFPKEDKNEKIDWYSDTTSTDDENKGTKRKQMDPLFVDTPEYKRQKVQDESLDQMDQLRSTKYTHTLLTWLDLSRDRNPRQEHVSTPTLDRIHVTW</sequence>
<dbReference type="Gene3D" id="1.10.10.60">
    <property type="entry name" value="Homeodomain-like"/>
    <property type="match status" value="1"/>
</dbReference>
<dbReference type="GO" id="GO:0000182">
    <property type="term" value="F:rDNA binding"/>
    <property type="evidence" value="ECO:0007669"/>
    <property type="project" value="TreeGrafter"/>
</dbReference>
<dbReference type="GO" id="GO:0000500">
    <property type="term" value="C:RNA polymerase I upstream activating factor complex"/>
    <property type="evidence" value="ECO:0007669"/>
    <property type="project" value="InterPro"/>
</dbReference>
<evidence type="ECO:0000313" key="2">
    <source>
        <dbReference type="EMBL" id="CDO94006.1"/>
    </source>
</evidence>
<feature type="region of interest" description="Disordered" evidence="1">
    <location>
        <begin position="14"/>
        <end position="50"/>
    </location>
</feature>
<dbReference type="GO" id="GO:0042790">
    <property type="term" value="P:nucleolar large rRNA transcription by RNA polymerase I"/>
    <property type="evidence" value="ECO:0007669"/>
    <property type="project" value="InterPro"/>
</dbReference>
<accession>A0A0A8L793</accession>
<evidence type="ECO:0000313" key="3">
    <source>
        <dbReference type="Proteomes" id="UP000031516"/>
    </source>
</evidence>
<feature type="region of interest" description="Disordered" evidence="1">
    <location>
        <begin position="106"/>
        <end position="128"/>
    </location>
</feature>
<reference evidence="2 3" key="1">
    <citation type="submission" date="2014-03" db="EMBL/GenBank/DDBJ databases">
        <title>The genome of Kluyveromyces dobzhanskii.</title>
        <authorList>
            <person name="Nystedt B."/>
            <person name="Astrom S."/>
        </authorList>
    </citation>
    <scope>NUCLEOTIDE SEQUENCE [LARGE SCALE GENOMIC DNA]</scope>
    <source>
        <strain evidence="2 3">CBS 2104</strain>
    </source>
</reference>
<dbReference type="OrthoDB" id="2240312at2759"/>
<keyword evidence="3" id="KW-1185">Reference proteome</keyword>
<proteinExistence type="predicted"/>
<dbReference type="GO" id="GO:0006361">
    <property type="term" value="P:transcription initiation at RNA polymerase I promoter"/>
    <property type="evidence" value="ECO:0007669"/>
    <property type="project" value="TreeGrafter"/>
</dbReference>
<feature type="compositionally biased region" description="Acidic residues" evidence="1">
    <location>
        <begin position="108"/>
        <end position="125"/>
    </location>
</feature>
<dbReference type="PANTHER" id="PTHR28079">
    <property type="entry name" value="RNA POLYMERASE I-SPECIFIC TRANSCRIPTION INITIATION FACTOR RRN5"/>
    <property type="match status" value="1"/>
</dbReference>
<dbReference type="PANTHER" id="PTHR28079:SF1">
    <property type="entry name" value="RNA POLYMERASE I-SPECIFIC TRANSCRIPTION INITIATION FACTOR RRN5"/>
    <property type="match status" value="1"/>
</dbReference>
<dbReference type="GO" id="GO:0001181">
    <property type="term" value="F:RNA polymerase I general transcription initiation factor activity"/>
    <property type="evidence" value="ECO:0007669"/>
    <property type="project" value="TreeGrafter"/>
</dbReference>
<name>A0A0A8L793_9SACH</name>
<dbReference type="EMBL" id="CCBQ010000027">
    <property type="protein sequence ID" value="CDO94006.1"/>
    <property type="molecule type" value="Genomic_DNA"/>
</dbReference>
<protein>
    <submittedName>
        <fullName evidence="2">WGS project CCBQ000000000 data, contig 00102</fullName>
    </submittedName>
</protein>
<evidence type="ECO:0000256" key="1">
    <source>
        <dbReference type="SAM" id="MobiDB-lite"/>
    </source>
</evidence>
<dbReference type="AlphaFoldDB" id="A0A0A8L793"/>
<feature type="compositionally biased region" description="Polar residues" evidence="1">
    <location>
        <begin position="16"/>
        <end position="32"/>
    </location>
</feature>
<organism evidence="2 3">
    <name type="scientific">Kluyveromyces dobzhanskii CBS 2104</name>
    <dbReference type="NCBI Taxonomy" id="1427455"/>
    <lineage>
        <taxon>Eukaryota</taxon>
        <taxon>Fungi</taxon>
        <taxon>Dikarya</taxon>
        <taxon>Ascomycota</taxon>
        <taxon>Saccharomycotina</taxon>
        <taxon>Saccharomycetes</taxon>
        <taxon>Saccharomycetales</taxon>
        <taxon>Saccharomycetaceae</taxon>
        <taxon>Kluyveromyces</taxon>
    </lineage>
</organism>
<gene>
    <name evidence="2" type="ORF">KLDO_g2292</name>
</gene>